<dbReference type="EMBL" id="VEVO01000021">
    <property type="protein sequence ID" value="KAF0024613.1"/>
    <property type="molecule type" value="Genomic_DNA"/>
</dbReference>
<proteinExistence type="predicted"/>
<sequence>MAPYDSSQNYVESDSVAYYFDYSNSAFTTDFQEEPDFACSHEKYELTDSSGGDDADPENSSAEYADIERLSVDSDSDTETPWTKKAQCWTHVTFSVDVESSADQLWSSSSKGVKTLSNRYNSVFTITMTTTVSPVQGMQMNSTSYYRSRGRHVMTSYAEEEENLSKQHCHIVVDCSKD</sequence>
<evidence type="ECO:0000256" key="1">
    <source>
        <dbReference type="SAM" id="MobiDB-lite"/>
    </source>
</evidence>
<comment type="caution">
    <text evidence="2">The sequence shown here is derived from an EMBL/GenBank/DDBJ whole genome shotgun (WGS) entry which is preliminary data.</text>
</comment>
<evidence type="ECO:0000313" key="3">
    <source>
        <dbReference type="Proteomes" id="UP000438429"/>
    </source>
</evidence>
<reference evidence="2 3" key="1">
    <citation type="submission" date="2019-06" db="EMBL/GenBank/DDBJ databases">
        <title>Draft genomes of female and male turbot (Scophthalmus maximus).</title>
        <authorList>
            <person name="Xu H."/>
            <person name="Xu X.-W."/>
            <person name="Shao C."/>
            <person name="Chen S."/>
        </authorList>
    </citation>
    <scope>NUCLEOTIDE SEQUENCE [LARGE SCALE GENOMIC DNA]</scope>
    <source>
        <strain evidence="2">Ysfricsl-2016a</strain>
        <tissue evidence="2">Blood</tissue>
    </source>
</reference>
<protein>
    <submittedName>
        <fullName evidence="2">Uncharacterized protein</fullName>
    </submittedName>
</protein>
<feature type="region of interest" description="Disordered" evidence="1">
    <location>
        <begin position="42"/>
        <end position="81"/>
    </location>
</feature>
<organism evidence="2 3">
    <name type="scientific">Scophthalmus maximus</name>
    <name type="common">Turbot</name>
    <name type="synonym">Psetta maxima</name>
    <dbReference type="NCBI Taxonomy" id="52904"/>
    <lineage>
        <taxon>Eukaryota</taxon>
        <taxon>Metazoa</taxon>
        <taxon>Chordata</taxon>
        <taxon>Craniata</taxon>
        <taxon>Vertebrata</taxon>
        <taxon>Euteleostomi</taxon>
        <taxon>Actinopterygii</taxon>
        <taxon>Neopterygii</taxon>
        <taxon>Teleostei</taxon>
        <taxon>Neoteleostei</taxon>
        <taxon>Acanthomorphata</taxon>
        <taxon>Carangaria</taxon>
        <taxon>Pleuronectiformes</taxon>
        <taxon>Pleuronectoidei</taxon>
        <taxon>Scophthalmidae</taxon>
        <taxon>Scophthalmus</taxon>
    </lineage>
</organism>
<name>A0A6A4RRG3_SCOMX</name>
<evidence type="ECO:0000313" key="2">
    <source>
        <dbReference type="EMBL" id="KAF0024613.1"/>
    </source>
</evidence>
<accession>A0A6A4RRG3</accession>
<dbReference type="Proteomes" id="UP000438429">
    <property type="component" value="Unassembled WGS sequence"/>
</dbReference>
<dbReference type="AlphaFoldDB" id="A0A6A4RRG3"/>
<gene>
    <name evidence="2" type="ORF">F2P81_023415</name>
</gene>